<dbReference type="Pfam" id="PF00884">
    <property type="entry name" value="Sulfatase"/>
    <property type="match status" value="1"/>
</dbReference>
<reference evidence="9" key="2">
    <citation type="journal article" date="2021" name="Sci. Rep.">
        <title>The distribution of antibiotic resistance genes in chicken gut microbiota commensals.</title>
        <authorList>
            <person name="Juricova H."/>
            <person name="Matiasovicova J."/>
            <person name="Kubasova T."/>
            <person name="Cejkova D."/>
            <person name="Rychlik I."/>
        </authorList>
    </citation>
    <scope>NUCLEOTIDE SEQUENCE</scope>
    <source>
        <strain evidence="9">An824</strain>
    </source>
</reference>
<evidence type="ECO:0000256" key="1">
    <source>
        <dbReference type="ARBA" id="ARBA00004651"/>
    </source>
</evidence>
<keyword evidence="3 9" id="KW-0808">Transferase</keyword>
<reference evidence="9" key="1">
    <citation type="submission" date="2020-08" db="EMBL/GenBank/DDBJ databases">
        <authorList>
            <person name="Cejkova D."/>
            <person name="Kubasova T."/>
            <person name="Jahodarova E."/>
            <person name="Rychlik I."/>
        </authorList>
    </citation>
    <scope>NUCLEOTIDE SEQUENCE</scope>
    <source>
        <strain evidence="9">An824</strain>
    </source>
</reference>
<name>A0A938WS60_9BACT</name>
<evidence type="ECO:0000256" key="6">
    <source>
        <dbReference type="ARBA" id="ARBA00023136"/>
    </source>
</evidence>
<dbReference type="GO" id="GO:0005886">
    <property type="term" value="C:plasma membrane"/>
    <property type="evidence" value="ECO:0007669"/>
    <property type="project" value="UniProtKB-SubCell"/>
</dbReference>
<feature type="transmembrane region" description="Helical" evidence="7">
    <location>
        <begin position="202"/>
        <end position="220"/>
    </location>
</feature>
<dbReference type="EMBL" id="JACJJG010000032">
    <property type="protein sequence ID" value="MBM6673696.1"/>
    <property type="molecule type" value="Genomic_DNA"/>
</dbReference>
<proteinExistence type="predicted"/>
<dbReference type="InterPro" id="IPR017850">
    <property type="entry name" value="Alkaline_phosphatase_core_sf"/>
</dbReference>
<keyword evidence="4 7" id="KW-0812">Transmembrane</keyword>
<organism evidence="9 10">
    <name type="scientific">Marseilla massiliensis</name>
    <dbReference type="NCBI Taxonomy" id="1841864"/>
    <lineage>
        <taxon>Bacteria</taxon>
        <taxon>Pseudomonadati</taxon>
        <taxon>Bacteroidota</taxon>
        <taxon>Bacteroidia</taxon>
        <taxon>Bacteroidales</taxon>
        <taxon>Prevotellaceae</taxon>
        <taxon>Marseilla</taxon>
    </lineage>
</organism>
<keyword evidence="6 7" id="KW-0472">Membrane</keyword>
<evidence type="ECO:0000259" key="8">
    <source>
        <dbReference type="Pfam" id="PF00884"/>
    </source>
</evidence>
<dbReference type="SUPFAM" id="SSF53649">
    <property type="entry name" value="Alkaline phosphatase-like"/>
    <property type="match status" value="1"/>
</dbReference>
<evidence type="ECO:0000313" key="9">
    <source>
        <dbReference type="EMBL" id="MBM6673696.1"/>
    </source>
</evidence>
<comment type="caution">
    <text evidence="9">The sequence shown here is derived from an EMBL/GenBank/DDBJ whole genome shotgun (WGS) entry which is preliminary data.</text>
</comment>
<dbReference type="AlphaFoldDB" id="A0A938WS60"/>
<sequence length="626" mass="72689">MKFLNIIRQMFTGVLKPLKDNGAFLVFMYILGLVTVYAVVPDKRGYHAYRLAPQELFVDVCLLCMLLWLFPRKISVWLKRAMYFAAYLVAIVDVYCFVKFDTTITPTMLLLVGETNGDEASEFLKSYLSADIIFSRLGRVLLVLAAHVAWTVIYSQTNRRIEKMKGRQNGQPTGRLDIAAMQIRSSISRVAGSRAYCYAKPWLGVALTVAFVWCAVVGYANKAAFARLMSYDNIGEVEHELTRKDCTVMYHPVYRLTFSIYANELAAKQVNKLVDNIDKARVDSCSFRSSNIVLIIGESYNRHHSSLYGYDKPTTPRQEARAEKGRLVPFTDVVSPWNLTSFVFKYLFSLYTVGDKGEWCDYPLFPELFRKAGYHVTFLTNQFLPQAKEAVYDFSGGFFLNNPQLSKAMFDTRNKSLFHFDESMLDQYDRLKKENKENNLIIFHLKGQHVDYRTRFPKGRRYFNPDDYERPDLKQRELRILADYDNAVLYNDSIVDQIIKRFEDDEAIVIYVPDHGEECYGPGVHFYGRMHSTEITARLAREEFDIPFWIWCSHDYMVNHPDLYADIIKARDRRYMTDALPHLLLYLAGISSPDYRDDLNILSPEYNEARPRILKGTTDYDKLDFE</sequence>
<dbReference type="PANTHER" id="PTHR30443">
    <property type="entry name" value="INNER MEMBRANE PROTEIN"/>
    <property type="match status" value="1"/>
</dbReference>
<protein>
    <submittedName>
        <fullName evidence="9">Phosphoethanolamine transferase</fullName>
    </submittedName>
</protein>
<feature type="transmembrane region" description="Helical" evidence="7">
    <location>
        <begin position="52"/>
        <end position="70"/>
    </location>
</feature>
<dbReference type="Proteomes" id="UP000706891">
    <property type="component" value="Unassembled WGS sequence"/>
</dbReference>
<feature type="transmembrane region" description="Helical" evidence="7">
    <location>
        <begin position="133"/>
        <end position="155"/>
    </location>
</feature>
<dbReference type="InterPro" id="IPR040423">
    <property type="entry name" value="PEA_transferase"/>
</dbReference>
<feature type="transmembrane region" description="Helical" evidence="7">
    <location>
        <begin position="82"/>
        <end position="100"/>
    </location>
</feature>
<gene>
    <name evidence="9" type="ORF">H6A34_07385</name>
</gene>
<feature type="transmembrane region" description="Helical" evidence="7">
    <location>
        <begin position="21"/>
        <end position="40"/>
    </location>
</feature>
<dbReference type="Gene3D" id="3.40.720.10">
    <property type="entry name" value="Alkaline Phosphatase, subunit A"/>
    <property type="match status" value="1"/>
</dbReference>
<accession>A0A938WS60</accession>
<evidence type="ECO:0000256" key="5">
    <source>
        <dbReference type="ARBA" id="ARBA00022989"/>
    </source>
</evidence>
<evidence type="ECO:0000256" key="7">
    <source>
        <dbReference type="SAM" id="Phobius"/>
    </source>
</evidence>
<keyword evidence="10" id="KW-1185">Reference proteome</keyword>
<dbReference type="GO" id="GO:0009244">
    <property type="term" value="P:lipopolysaccharide core region biosynthetic process"/>
    <property type="evidence" value="ECO:0007669"/>
    <property type="project" value="TreeGrafter"/>
</dbReference>
<dbReference type="InterPro" id="IPR000917">
    <property type="entry name" value="Sulfatase_N"/>
</dbReference>
<dbReference type="InterPro" id="IPR058130">
    <property type="entry name" value="PEA_transf_C"/>
</dbReference>
<comment type="subcellular location">
    <subcellularLocation>
        <location evidence="1">Cell membrane</location>
        <topology evidence="1">Multi-pass membrane protein</topology>
    </subcellularLocation>
</comment>
<feature type="domain" description="Sulfatase N-terminal" evidence="8">
    <location>
        <begin position="290"/>
        <end position="558"/>
    </location>
</feature>
<dbReference type="RefSeq" id="WP_205104540.1">
    <property type="nucleotide sequence ID" value="NZ_JACJJG010000032.1"/>
</dbReference>
<evidence type="ECO:0000313" key="10">
    <source>
        <dbReference type="Proteomes" id="UP000706891"/>
    </source>
</evidence>
<evidence type="ECO:0000256" key="2">
    <source>
        <dbReference type="ARBA" id="ARBA00022475"/>
    </source>
</evidence>
<dbReference type="GO" id="GO:0016776">
    <property type="term" value="F:phosphotransferase activity, phosphate group as acceptor"/>
    <property type="evidence" value="ECO:0007669"/>
    <property type="project" value="TreeGrafter"/>
</dbReference>
<keyword evidence="5 7" id="KW-1133">Transmembrane helix</keyword>
<evidence type="ECO:0000256" key="3">
    <source>
        <dbReference type="ARBA" id="ARBA00022679"/>
    </source>
</evidence>
<evidence type="ECO:0000256" key="4">
    <source>
        <dbReference type="ARBA" id="ARBA00022692"/>
    </source>
</evidence>
<dbReference type="PANTHER" id="PTHR30443:SF2">
    <property type="entry name" value="PHOSPHOETHANOLAMINE TRANSFERASE EPTC"/>
    <property type="match status" value="1"/>
</dbReference>
<keyword evidence="2" id="KW-1003">Cell membrane</keyword>
<dbReference type="CDD" id="cd16017">
    <property type="entry name" value="LptA"/>
    <property type="match status" value="1"/>
</dbReference>